<protein>
    <submittedName>
        <fullName evidence="1">Uncharacterized protein</fullName>
    </submittedName>
</protein>
<organism evidence="1 2">
    <name type="scientific">Flavobacterium pallidum</name>
    <dbReference type="NCBI Taxonomy" id="2172098"/>
    <lineage>
        <taxon>Bacteria</taxon>
        <taxon>Pseudomonadati</taxon>
        <taxon>Bacteroidota</taxon>
        <taxon>Flavobacteriia</taxon>
        <taxon>Flavobacteriales</taxon>
        <taxon>Flavobacteriaceae</taxon>
        <taxon>Flavobacterium</taxon>
    </lineage>
</organism>
<name>A0A2S1SIN7_9FLAO</name>
<accession>A0A2S1SIN7</accession>
<gene>
    <name evidence="1" type="ORF">HYN49_10080</name>
</gene>
<dbReference type="RefSeq" id="WP_108903997.1">
    <property type="nucleotide sequence ID" value="NZ_CP029187.1"/>
</dbReference>
<evidence type="ECO:0000313" key="1">
    <source>
        <dbReference type="EMBL" id="AWI26219.1"/>
    </source>
</evidence>
<evidence type="ECO:0000313" key="2">
    <source>
        <dbReference type="Proteomes" id="UP000244937"/>
    </source>
</evidence>
<keyword evidence="2" id="KW-1185">Reference proteome</keyword>
<dbReference type="AlphaFoldDB" id="A0A2S1SIN7"/>
<dbReference type="KEGG" id="fpal:HYN49_10080"/>
<sequence length="73" mass="8303">MDGLRFIKLKIAVQEIIDHIGIRDYDYAREKLAAATDMLDDILDHSVTDEDVLEAGHYSALLEQLRKKSGMNN</sequence>
<dbReference type="Proteomes" id="UP000244937">
    <property type="component" value="Chromosome"/>
</dbReference>
<dbReference type="EMBL" id="CP029187">
    <property type="protein sequence ID" value="AWI26219.1"/>
    <property type="molecule type" value="Genomic_DNA"/>
</dbReference>
<dbReference type="OrthoDB" id="1376264at2"/>
<proteinExistence type="predicted"/>
<reference evidence="1 2" key="1">
    <citation type="submission" date="2018-05" db="EMBL/GenBank/DDBJ databases">
        <title>Genome sequencing of Flavobacterium sp. HYN0049.</title>
        <authorList>
            <person name="Yi H."/>
            <person name="Baek C."/>
        </authorList>
    </citation>
    <scope>NUCLEOTIDE SEQUENCE [LARGE SCALE GENOMIC DNA]</scope>
    <source>
        <strain evidence="1 2">HYN0049</strain>
    </source>
</reference>